<dbReference type="RefSeq" id="WP_054642019.1">
    <property type="nucleotide sequence ID" value="NZ_LNUB01000002.1"/>
</dbReference>
<name>A0A210P9H1_9LACO</name>
<dbReference type="EMBL" id="MXAL01000005">
    <property type="protein sequence ID" value="OWF33081.1"/>
    <property type="molecule type" value="Genomic_DNA"/>
</dbReference>
<sequence length="97" mass="10705">MKFFTGFVVGTISGIALHLVQSKDALSSVNDTKIFQNIKDFKDILTDLQKNTAVVPEVVSGIQEDLSNYSESIKPDVEELQESIAEMKSNLDELNKG</sequence>
<dbReference type="Proteomes" id="UP000196649">
    <property type="component" value="Unassembled WGS sequence"/>
</dbReference>
<evidence type="ECO:0000313" key="2">
    <source>
        <dbReference type="Proteomes" id="UP000196649"/>
    </source>
</evidence>
<accession>A0A210P9H1</accession>
<organism evidence="1 2">
    <name type="scientific">Companilactobacillus kimchii</name>
    <dbReference type="NCBI Taxonomy" id="2801452"/>
    <lineage>
        <taxon>Bacteria</taxon>
        <taxon>Bacillati</taxon>
        <taxon>Bacillota</taxon>
        <taxon>Bacilli</taxon>
        <taxon>Lactobacillales</taxon>
        <taxon>Lactobacillaceae</taxon>
        <taxon>Companilactobacillus</taxon>
    </lineage>
</organism>
<gene>
    <name evidence="1" type="ORF">LKACC12383_01146</name>
</gene>
<dbReference type="AlphaFoldDB" id="A0A210P9H1"/>
<reference evidence="1 2" key="1">
    <citation type="submission" date="2017-03" db="EMBL/GenBank/DDBJ databases">
        <title>Genome sequence of Lactobacillus kimchii KACC 12383.</title>
        <authorList>
            <person name="Chun J."/>
        </authorList>
    </citation>
    <scope>NUCLEOTIDE SEQUENCE [LARGE SCALE GENOMIC DNA]</scope>
    <source>
        <strain evidence="1 2">KACC 12383</strain>
    </source>
</reference>
<proteinExistence type="predicted"/>
<protein>
    <submittedName>
        <fullName evidence="1">Uncharacterized protein</fullName>
    </submittedName>
</protein>
<evidence type="ECO:0000313" key="1">
    <source>
        <dbReference type="EMBL" id="OWF33081.1"/>
    </source>
</evidence>
<comment type="caution">
    <text evidence="1">The sequence shown here is derived from an EMBL/GenBank/DDBJ whole genome shotgun (WGS) entry which is preliminary data.</text>
</comment>
<dbReference type="SUPFAM" id="SSF58100">
    <property type="entry name" value="Bacterial hemolysins"/>
    <property type="match status" value="1"/>
</dbReference>